<dbReference type="InterPro" id="IPR051910">
    <property type="entry name" value="ComF/GntX_DNA_util-trans"/>
</dbReference>
<dbReference type="EMBL" id="ADCY02000054">
    <property type="protein sequence ID" value="EFG30146.2"/>
    <property type="molecule type" value="Genomic_DNA"/>
</dbReference>
<dbReference type="InterPro" id="IPR000836">
    <property type="entry name" value="PRTase_dom"/>
</dbReference>
<organism evidence="3 4">
    <name type="scientific">Simonsiella muelleri ATCC 29453</name>
    <dbReference type="NCBI Taxonomy" id="641147"/>
    <lineage>
        <taxon>Bacteria</taxon>
        <taxon>Pseudomonadati</taxon>
        <taxon>Pseudomonadota</taxon>
        <taxon>Betaproteobacteria</taxon>
        <taxon>Neisseriales</taxon>
        <taxon>Neisseriaceae</taxon>
        <taxon>Simonsiella</taxon>
    </lineage>
</organism>
<dbReference type="CDD" id="cd06223">
    <property type="entry name" value="PRTases_typeI"/>
    <property type="match status" value="1"/>
</dbReference>
<evidence type="ECO:0000259" key="2">
    <source>
        <dbReference type="Pfam" id="PF00156"/>
    </source>
</evidence>
<dbReference type="Gene3D" id="3.40.50.2020">
    <property type="match status" value="1"/>
</dbReference>
<dbReference type="InterPro" id="IPR029057">
    <property type="entry name" value="PRTase-like"/>
</dbReference>
<gene>
    <name evidence="3" type="ORF">HMPREF9021_02052</name>
</gene>
<dbReference type="eggNOG" id="COG1040">
    <property type="taxonomic scope" value="Bacteria"/>
</dbReference>
<keyword evidence="4" id="KW-1185">Reference proteome</keyword>
<dbReference type="AlphaFoldDB" id="V9HK38"/>
<dbReference type="PANTHER" id="PTHR47505:SF1">
    <property type="entry name" value="DNA UTILIZATION PROTEIN YHGH"/>
    <property type="match status" value="1"/>
</dbReference>
<dbReference type="Pfam" id="PF00156">
    <property type="entry name" value="Pribosyltran"/>
    <property type="match status" value="1"/>
</dbReference>
<protein>
    <submittedName>
        <fullName evidence="3">ComF family protein</fullName>
    </submittedName>
</protein>
<dbReference type="PANTHER" id="PTHR47505">
    <property type="entry name" value="DNA UTILIZATION PROTEIN YHGH"/>
    <property type="match status" value="1"/>
</dbReference>
<comment type="similarity">
    <text evidence="1">Belongs to the ComF/GntX family.</text>
</comment>
<evidence type="ECO:0000256" key="1">
    <source>
        <dbReference type="ARBA" id="ARBA00008007"/>
    </source>
</evidence>
<dbReference type="STRING" id="641147.HMPREF9021_02052"/>
<sequence>MANVWAQPHQQYTTPDALWQREWFSAKYAPPLPTALHEWKHAGKIGFSKLFQMIMLENPPIWLPEVAINAVLPMPISTTRRLTRGFNQCDELIDVLVKQYGWRVLPNQAIFRQHKAAQSTLNKAQRINNIHDSFQIKYDVRGLNILIIDDILTTGATLTELTRSLKNAGANHIYIWVVARR</sequence>
<evidence type="ECO:0000313" key="4">
    <source>
        <dbReference type="Proteomes" id="UP000017813"/>
    </source>
</evidence>
<evidence type="ECO:0000313" key="3">
    <source>
        <dbReference type="EMBL" id="EFG30146.2"/>
    </source>
</evidence>
<dbReference type="Proteomes" id="UP000017813">
    <property type="component" value="Unassembled WGS sequence"/>
</dbReference>
<proteinExistence type="inferred from homology"/>
<dbReference type="SUPFAM" id="SSF53271">
    <property type="entry name" value="PRTase-like"/>
    <property type="match status" value="1"/>
</dbReference>
<name>V9HK38_9NEIS</name>
<reference evidence="3 4" key="1">
    <citation type="submission" date="2010-03" db="EMBL/GenBank/DDBJ databases">
        <authorList>
            <consortium name="The Broad Institute Genome Sequencing Platform"/>
            <person name="Ward D."/>
            <person name="Earl A."/>
            <person name="Feldgarden M."/>
            <person name="Gevers D."/>
            <person name="Young S."/>
            <person name="Zeng Q."/>
            <person name="Koehrsen M."/>
            <person name="Alvarado L."/>
            <person name="Berlin A.M."/>
            <person name="Borenstein D."/>
            <person name="Chapman S.B."/>
            <person name="Chen Z."/>
            <person name="Engels R."/>
            <person name="Freedman E."/>
            <person name="Gellesch M."/>
            <person name="Goldberg J."/>
            <person name="Griggs A."/>
            <person name="Gujja S."/>
            <person name="Heilman E.R."/>
            <person name="Heiman D.I."/>
            <person name="Hepburn T.A."/>
            <person name="Howarth C."/>
            <person name="Jen D."/>
            <person name="Larson L."/>
            <person name="Mehta T."/>
            <person name="Park D."/>
            <person name="Pearson M."/>
            <person name="Richards J."/>
            <person name="Roberts A."/>
            <person name="Saif S."/>
            <person name="Shea T.D."/>
            <person name="Shenoy N."/>
            <person name="Sisk P."/>
            <person name="Stolte C."/>
            <person name="Sykes S.N."/>
            <person name="Walk T."/>
            <person name="White J."/>
            <person name="Yandava C."/>
            <person name="Izard J."/>
            <person name="Baranova O.V."/>
            <person name="Blanton J.M."/>
            <person name="Tanner A.C."/>
            <person name="Dewhirst F."/>
            <person name="Haas B."/>
            <person name="Nusbaum C."/>
            <person name="Birren B."/>
        </authorList>
    </citation>
    <scope>NUCLEOTIDE SEQUENCE [LARGE SCALE GENOMIC DNA]</scope>
    <source>
        <strain evidence="3 4">ATCC 29453</strain>
    </source>
</reference>
<dbReference type="HOGENOM" id="CLU_054549_0_2_4"/>
<accession>V9HK38</accession>
<comment type="caution">
    <text evidence="3">The sequence shown here is derived from an EMBL/GenBank/DDBJ whole genome shotgun (WGS) entry which is preliminary data.</text>
</comment>
<reference evidence="3 4" key="2">
    <citation type="submission" date="2011-10" db="EMBL/GenBank/DDBJ databases">
        <title>The Genome Sequence of Simonsiella muelleri ATCC 29453.</title>
        <authorList>
            <consortium name="The Broad Institute Genome Sequencing Platform"/>
            <consortium name="The Broad Institute Genome Sequencing Center for Infectious Disease"/>
            <person name="Earl A."/>
            <person name="Ward D."/>
            <person name="Feldgarden M."/>
            <person name="Gevers D."/>
            <person name="Izard J."/>
            <person name="Baranova O.V."/>
            <person name="Blanton J.M."/>
            <person name="Tanner A.C."/>
            <person name="Dewhirst F."/>
            <person name="Young S.K."/>
            <person name="Zeng Q."/>
            <person name="Gargeya S."/>
            <person name="Fitzgerald M."/>
            <person name="Haas B."/>
            <person name="Abouelleil A."/>
            <person name="Alvarado L."/>
            <person name="Arachchi H.M."/>
            <person name="Berlin A."/>
            <person name="Brown A."/>
            <person name="Chapman S.B."/>
            <person name="Chen Z."/>
            <person name="Dunbar C."/>
            <person name="Freedman E."/>
            <person name="Gearin G."/>
            <person name="Goldberg J."/>
            <person name="Griggs A."/>
            <person name="Gujja S."/>
            <person name="Heiman D."/>
            <person name="Howarth C."/>
            <person name="Larson L."/>
            <person name="Lui A."/>
            <person name="MacDonald P.J.P."/>
            <person name="Montmayeur A."/>
            <person name="Murphy C."/>
            <person name="Neiman D."/>
            <person name="Pearson M."/>
            <person name="Priest M."/>
            <person name="Roberts A."/>
            <person name="Saif S."/>
            <person name="Shea T."/>
            <person name="Shenoy N."/>
            <person name="Sisk P."/>
            <person name="Stolte C."/>
            <person name="Sykes S."/>
            <person name="Wortman J."/>
            <person name="Nusbaum C."/>
            <person name="Birren B."/>
        </authorList>
    </citation>
    <scope>NUCLEOTIDE SEQUENCE [LARGE SCALE GENOMIC DNA]</scope>
    <source>
        <strain evidence="3 4">ATCC 29453</strain>
    </source>
</reference>
<feature type="domain" description="Phosphoribosyltransferase" evidence="2">
    <location>
        <begin position="112"/>
        <end position="180"/>
    </location>
</feature>